<dbReference type="SUPFAM" id="SSF103481">
    <property type="entry name" value="Multidrug resistance efflux transporter EmrE"/>
    <property type="match status" value="1"/>
</dbReference>
<dbReference type="PANTHER" id="PTHR30561">
    <property type="entry name" value="SMR FAMILY PROTON-DEPENDENT DRUG EFFLUX TRANSPORTER SUGE"/>
    <property type="match status" value="1"/>
</dbReference>
<name>A0A5B0ELE6_9MICC</name>
<feature type="transmembrane region" description="Helical" evidence="8">
    <location>
        <begin position="56"/>
        <end position="79"/>
    </location>
</feature>
<comment type="subcellular location">
    <subcellularLocation>
        <location evidence="1 7">Cell membrane</location>
        <topology evidence="1 7">Multi-pass membrane protein</topology>
    </subcellularLocation>
</comment>
<dbReference type="Gene3D" id="1.10.3730.20">
    <property type="match status" value="1"/>
</dbReference>
<keyword evidence="3" id="KW-1003">Cell membrane</keyword>
<dbReference type="PANTHER" id="PTHR30561:SF1">
    <property type="entry name" value="MULTIDRUG TRANSPORTER EMRE"/>
    <property type="match status" value="1"/>
</dbReference>
<dbReference type="Proteomes" id="UP000323856">
    <property type="component" value="Unassembled WGS sequence"/>
</dbReference>
<evidence type="ECO:0000256" key="5">
    <source>
        <dbReference type="ARBA" id="ARBA00022989"/>
    </source>
</evidence>
<evidence type="ECO:0000256" key="3">
    <source>
        <dbReference type="ARBA" id="ARBA00022475"/>
    </source>
</evidence>
<dbReference type="GO" id="GO:0031460">
    <property type="term" value="P:glycine betaine transport"/>
    <property type="evidence" value="ECO:0007669"/>
    <property type="project" value="TreeGrafter"/>
</dbReference>
<evidence type="ECO:0000256" key="4">
    <source>
        <dbReference type="ARBA" id="ARBA00022692"/>
    </source>
</evidence>
<dbReference type="OrthoDB" id="3175079at2"/>
<keyword evidence="2" id="KW-0813">Transport</keyword>
<evidence type="ECO:0000256" key="2">
    <source>
        <dbReference type="ARBA" id="ARBA00022448"/>
    </source>
</evidence>
<protein>
    <submittedName>
        <fullName evidence="9">Multidrug efflux SMR transporter</fullName>
    </submittedName>
</protein>
<dbReference type="GO" id="GO:0015199">
    <property type="term" value="F:amino-acid betaine transmembrane transporter activity"/>
    <property type="evidence" value="ECO:0007669"/>
    <property type="project" value="TreeGrafter"/>
</dbReference>
<feature type="transmembrane region" description="Helical" evidence="8">
    <location>
        <begin position="30"/>
        <end position="49"/>
    </location>
</feature>
<gene>
    <name evidence="9" type="ORF">FQ154_01365</name>
</gene>
<dbReference type="GO" id="GO:0015297">
    <property type="term" value="F:antiporter activity"/>
    <property type="evidence" value="ECO:0007669"/>
    <property type="project" value="TreeGrafter"/>
</dbReference>
<dbReference type="Pfam" id="PF00893">
    <property type="entry name" value="Multi_Drug_Res"/>
    <property type="match status" value="1"/>
</dbReference>
<evidence type="ECO:0000256" key="1">
    <source>
        <dbReference type="ARBA" id="ARBA00004651"/>
    </source>
</evidence>
<dbReference type="GO" id="GO:0015220">
    <property type="term" value="F:choline transmembrane transporter activity"/>
    <property type="evidence" value="ECO:0007669"/>
    <property type="project" value="TreeGrafter"/>
</dbReference>
<keyword evidence="5 8" id="KW-1133">Transmembrane helix</keyword>
<comment type="caution">
    <text evidence="9">The sequence shown here is derived from an EMBL/GenBank/DDBJ whole genome shotgun (WGS) entry which is preliminary data.</text>
</comment>
<accession>A0A5B0ELE6</accession>
<sequence length="120" mass="12791">MKKWFLLSMAIVTEVAATLSLKAALEEPWWYVVVVLGYAGAFTGLSLAMRAGLGLGVAYGIWGALGVALTAVLGMLIFAEPLTGVMILGLVVIIAGVVLVEFGSQHAKRRQEMGKRERIS</sequence>
<dbReference type="EMBL" id="VOBL01000001">
    <property type="protein sequence ID" value="KAA0979837.1"/>
    <property type="molecule type" value="Genomic_DNA"/>
</dbReference>
<evidence type="ECO:0000256" key="6">
    <source>
        <dbReference type="ARBA" id="ARBA00023136"/>
    </source>
</evidence>
<keyword evidence="4 7" id="KW-0812">Transmembrane</keyword>
<evidence type="ECO:0000313" key="10">
    <source>
        <dbReference type="Proteomes" id="UP000323856"/>
    </source>
</evidence>
<dbReference type="InterPro" id="IPR037185">
    <property type="entry name" value="EmrE-like"/>
</dbReference>
<organism evidence="9 10">
    <name type="scientific">Paeniglutamicibacter gangotriensis</name>
    <dbReference type="NCBI Taxonomy" id="254787"/>
    <lineage>
        <taxon>Bacteria</taxon>
        <taxon>Bacillati</taxon>
        <taxon>Actinomycetota</taxon>
        <taxon>Actinomycetes</taxon>
        <taxon>Micrococcales</taxon>
        <taxon>Micrococcaceae</taxon>
        <taxon>Paeniglutamicibacter</taxon>
    </lineage>
</organism>
<proteinExistence type="inferred from homology"/>
<dbReference type="InterPro" id="IPR045324">
    <property type="entry name" value="Small_multidrug_res"/>
</dbReference>
<reference evidence="9 10" key="1">
    <citation type="submission" date="2019-07" db="EMBL/GenBank/DDBJ databases">
        <title>Analysis of the biochemical properties, biological activity and biotechnological potential of siderophores and biosurfactants produced by Antarctic psychrotolerant bacteria.</title>
        <authorList>
            <person name="Styczynski M."/>
            <person name="Krucon T."/>
            <person name="Decewicz P."/>
            <person name="Dziewit L."/>
        </authorList>
    </citation>
    <scope>NUCLEOTIDE SEQUENCE [LARGE SCALE GENOMIC DNA]</scope>
    <source>
        <strain evidence="9 10">ANT_H27</strain>
    </source>
</reference>
<dbReference type="GO" id="GO:0005886">
    <property type="term" value="C:plasma membrane"/>
    <property type="evidence" value="ECO:0007669"/>
    <property type="project" value="UniProtKB-SubCell"/>
</dbReference>
<evidence type="ECO:0000256" key="7">
    <source>
        <dbReference type="RuleBase" id="RU003942"/>
    </source>
</evidence>
<evidence type="ECO:0000313" key="9">
    <source>
        <dbReference type="EMBL" id="KAA0979837.1"/>
    </source>
</evidence>
<keyword evidence="6 8" id="KW-0472">Membrane</keyword>
<evidence type="ECO:0000256" key="8">
    <source>
        <dbReference type="SAM" id="Phobius"/>
    </source>
</evidence>
<dbReference type="RefSeq" id="WP_007272727.1">
    <property type="nucleotide sequence ID" value="NZ_JBITUG010000002.1"/>
</dbReference>
<comment type="similarity">
    <text evidence="7">Belongs to the drug/metabolite transporter (DMT) superfamily. Small multidrug resistance (SMR) (TC 2.A.7.1) family.</text>
</comment>
<dbReference type="AlphaFoldDB" id="A0A5B0ELE6"/>
<dbReference type="InterPro" id="IPR000390">
    <property type="entry name" value="Small_drug/metabolite_transptr"/>
</dbReference>
<feature type="transmembrane region" description="Helical" evidence="8">
    <location>
        <begin position="85"/>
        <end position="103"/>
    </location>
</feature>